<evidence type="ECO:0000256" key="1">
    <source>
        <dbReference type="SAM" id="MobiDB-lite"/>
    </source>
</evidence>
<keyword evidence="5" id="KW-1185">Reference proteome</keyword>
<dbReference type="RefSeq" id="WP_243748149.1">
    <property type="nucleotide sequence ID" value="NZ_SNXS01000001.1"/>
</dbReference>
<accession>A0A4R6QSY4</accession>
<reference evidence="4 5" key="1">
    <citation type="submission" date="2019-03" db="EMBL/GenBank/DDBJ databases">
        <title>Genomic Encyclopedia of Type Strains, Phase IV (KMG-IV): sequencing the most valuable type-strain genomes for metagenomic binning, comparative biology and taxonomic classification.</title>
        <authorList>
            <person name="Goeker M."/>
        </authorList>
    </citation>
    <scope>NUCLEOTIDE SEQUENCE [LARGE SCALE GENOMIC DNA]</scope>
    <source>
        <strain evidence="4 5">DSM 16998</strain>
    </source>
</reference>
<gene>
    <name evidence="4" type="ORF">DES47_101826</name>
</gene>
<dbReference type="EMBL" id="SNXS01000001">
    <property type="protein sequence ID" value="TDP74760.1"/>
    <property type="molecule type" value="Genomic_DNA"/>
</dbReference>
<name>A0A4R6QSY4_9BURK</name>
<dbReference type="InParanoid" id="A0A4R6QSY4"/>
<comment type="caution">
    <text evidence="4">The sequence shown here is derived from an EMBL/GenBank/DDBJ whole genome shotgun (WGS) entry which is preliminary data.</text>
</comment>
<feature type="region of interest" description="Disordered" evidence="1">
    <location>
        <begin position="363"/>
        <end position="397"/>
    </location>
</feature>
<dbReference type="Pfam" id="PF07589">
    <property type="entry name" value="PEP-CTERM"/>
    <property type="match status" value="1"/>
</dbReference>
<protein>
    <submittedName>
        <fullName evidence="4">Putative secreted protein with PEP-CTERM sorting signal</fullName>
    </submittedName>
</protein>
<sequence length="397" mass="41429">MSTSRSLIATIVALLGPLAQAAPIASSDVTIRDVNGLSSSVSAGAAEAAVLAPLSLDSALSGGLQQSLHRGTAAASQQTLRGVAALSAWHPSAANLFTASTDASFFKHVQVLPGTSGLSWGAPVQFDVLLRVDGQIGAGWLNPLVFGGMPTYGNARSLASVDARVDYRIVDLNQSVPGCGECGPPEVMGFGYYGHVLFDAKVDAWAGAEGRIESRWGPPGEWVGGTLPSANNYDFIDNNIRASDQLSHFPDTSLRRYIVSTFVGNMLEITGDMNLFVQAMGQGTTSQATGYFAHSFDAELVSAQGLAFDGELAGIYPAVPEPGTWATLLAGLALLAGVARRRPCVATSGALVADGVAQGHLSRSSVPVPRQRCHRTSAHSPPLQVLAPRMRPARLRP</sequence>
<feature type="chain" id="PRO_5020273235" evidence="2">
    <location>
        <begin position="22"/>
        <end position="397"/>
    </location>
</feature>
<keyword evidence="2" id="KW-0732">Signal</keyword>
<feature type="domain" description="Ice-binding protein C-terminal" evidence="3">
    <location>
        <begin position="318"/>
        <end position="342"/>
    </location>
</feature>
<organism evidence="4 5">
    <name type="scientific">Roseateles toxinivorans</name>
    <dbReference type="NCBI Taxonomy" id="270368"/>
    <lineage>
        <taxon>Bacteria</taxon>
        <taxon>Pseudomonadati</taxon>
        <taxon>Pseudomonadota</taxon>
        <taxon>Betaproteobacteria</taxon>
        <taxon>Burkholderiales</taxon>
        <taxon>Sphaerotilaceae</taxon>
        <taxon>Roseateles</taxon>
    </lineage>
</organism>
<dbReference type="InterPro" id="IPR013424">
    <property type="entry name" value="Ice-binding_C"/>
</dbReference>
<dbReference type="AlphaFoldDB" id="A0A4R6QSY4"/>
<dbReference type="NCBIfam" id="TIGR02595">
    <property type="entry name" value="PEP_CTERM"/>
    <property type="match status" value="1"/>
</dbReference>
<evidence type="ECO:0000313" key="5">
    <source>
        <dbReference type="Proteomes" id="UP000295361"/>
    </source>
</evidence>
<dbReference type="Proteomes" id="UP000295361">
    <property type="component" value="Unassembled WGS sequence"/>
</dbReference>
<evidence type="ECO:0000313" key="4">
    <source>
        <dbReference type="EMBL" id="TDP74760.1"/>
    </source>
</evidence>
<evidence type="ECO:0000256" key="2">
    <source>
        <dbReference type="SAM" id="SignalP"/>
    </source>
</evidence>
<proteinExistence type="predicted"/>
<feature type="signal peptide" evidence="2">
    <location>
        <begin position="1"/>
        <end position="21"/>
    </location>
</feature>
<evidence type="ECO:0000259" key="3">
    <source>
        <dbReference type="Pfam" id="PF07589"/>
    </source>
</evidence>